<keyword evidence="4" id="KW-0272">Extracellular matrix</keyword>
<sequence>MKFLLLVLTLQVTASGTVLLTNSSGSKENDVLFAQRYLENFYGFVMDRIPTTKMKVNRDSMEDKIQEMQQFLGLKVTGKLDSSTLDMMHMPRCGVPDVHHFRTMPGRPVWKKRLITYRINNYTPDMRPADVDYAIQKAFQVWSDVTPLKFRKINSGEADIMILFASGAHGDYTPFDGRGGVIAHAFGPGTGIGGDTHFDEAEIWTKNYKGTNLFLVAVHELGHSLGLSHSSDPKAIMFPTYSYVNPNTFRLSADDVRGIQSLYGLPERRQPSSNPDSRESATCDPNLSFDAVTTVGNKIIFFKDRFFWWRYPESPMSNASLISSLWATLPSGIQAAYEVGARNQVFLFKDDKYWLISNWRPQPRYPKNIHSLGFPDFVKKIDAAVFNPLLHKTYFFVDNQYWRYDERRRVMDPGYPKLITKYFPGIRPTIDAVYYYNRHYYFFQRSDIFEYDVVSQRVTKMLKQNIKYDPRENLRRKNLNPEGIESVVPSNFCLSPSSLPRTHVWYRPTTPGPFSYRDISVDKHFPLISINARPKSLPLKEQSVVR</sequence>
<keyword evidence="14" id="KW-1015">Disulfide bond</keyword>
<evidence type="ECO:0000256" key="14">
    <source>
        <dbReference type="ARBA" id="ARBA00023157"/>
    </source>
</evidence>
<evidence type="ECO:0000256" key="12">
    <source>
        <dbReference type="ARBA" id="ARBA00023049"/>
    </source>
</evidence>
<dbReference type="PRINTS" id="PR00138">
    <property type="entry name" value="MATRIXIN"/>
</dbReference>
<dbReference type="Pfam" id="PF00413">
    <property type="entry name" value="Peptidase_M10"/>
    <property type="match status" value="1"/>
</dbReference>
<dbReference type="InterPro" id="IPR001818">
    <property type="entry name" value="Pept_M10_metallopeptidase"/>
</dbReference>
<dbReference type="PROSITE" id="PS00024">
    <property type="entry name" value="HEMOPEXIN"/>
    <property type="match status" value="1"/>
</dbReference>
<feature type="binding site" evidence="17">
    <location>
        <position position="431"/>
    </location>
    <ligand>
        <name>Ca(2+)</name>
        <dbReference type="ChEBI" id="CHEBI:29108"/>
        <label>4</label>
    </ligand>
</feature>
<dbReference type="InterPro" id="IPR000585">
    <property type="entry name" value="Hemopexin-like_dom"/>
</dbReference>
<feature type="modified residue" description="Phosphotyrosine; by PKDCC" evidence="18">
    <location>
        <position position="365"/>
    </location>
</feature>
<feature type="binding site" evidence="16">
    <location>
        <position position="219"/>
    </location>
    <ligand>
        <name>Zn(2+)</name>
        <dbReference type="ChEBI" id="CHEBI:29105"/>
        <label>2</label>
        <note>catalytic</note>
    </ligand>
</feature>
<keyword evidence="23" id="KW-1185">Reference proteome</keyword>
<feature type="domain" description="Peptidase metallopeptidase" evidence="22">
    <location>
        <begin position="106"/>
        <end position="265"/>
    </location>
</feature>
<dbReference type="GO" id="GO:0004222">
    <property type="term" value="F:metalloendopeptidase activity"/>
    <property type="evidence" value="ECO:0007669"/>
    <property type="project" value="InterPro"/>
</dbReference>
<feature type="binding site" evidence="17">
    <location>
        <position position="176"/>
    </location>
    <ligand>
        <name>Ca(2+)</name>
        <dbReference type="ChEBI" id="CHEBI:29108"/>
        <label>3</label>
    </ligand>
</feature>
<feature type="repeat" description="Hemopexin" evidence="20">
    <location>
        <begin position="330"/>
        <end position="376"/>
    </location>
</feature>
<keyword evidence="8" id="KW-0677">Repeat</keyword>
<evidence type="ECO:0000313" key="24">
    <source>
        <dbReference type="RefSeq" id="XP_004416050.1"/>
    </source>
</evidence>
<keyword evidence="12" id="KW-0482">Metalloprotease</keyword>
<feature type="repeat" description="Hemopexin" evidence="20">
    <location>
        <begin position="378"/>
        <end position="426"/>
    </location>
</feature>
<dbReference type="CDD" id="cd04278">
    <property type="entry name" value="ZnMc_MMP"/>
    <property type="match status" value="1"/>
</dbReference>
<accession>A0A9B0M4W6</accession>
<comment type="cofactor">
    <cofactor evidence="17">
        <name>Ca(2+)</name>
        <dbReference type="ChEBI" id="CHEBI:29108"/>
    </cofactor>
    <text evidence="17">Can bind about 5 Ca(2+) ions per subunit.</text>
</comment>
<dbReference type="PIRSF" id="PIRSF001191">
    <property type="entry name" value="Peptidase_M10A_matrix"/>
    <property type="match status" value="1"/>
</dbReference>
<comment type="subcellular location">
    <subcellularLocation>
        <location evidence="1">Secreted</location>
        <location evidence="1">Extracellular space</location>
        <location evidence="1">Extracellular matrix</location>
    </subcellularLocation>
</comment>
<dbReference type="RefSeq" id="XP_004416050.1">
    <property type="nucleotide sequence ID" value="XM_004415993.1"/>
</dbReference>
<dbReference type="InterPro" id="IPR033739">
    <property type="entry name" value="M10A_MMP"/>
</dbReference>
<gene>
    <name evidence="24" type="primary">MMP12</name>
</gene>
<evidence type="ECO:0000256" key="20">
    <source>
        <dbReference type="PROSITE-ProRule" id="PRU01011"/>
    </source>
</evidence>
<feature type="binding site" evidence="17">
    <location>
        <position position="290"/>
    </location>
    <ligand>
        <name>Ca(2+)</name>
        <dbReference type="ChEBI" id="CHEBI:29108"/>
        <label>4</label>
    </ligand>
</feature>
<feature type="binding site" description="in inhibited form" evidence="17">
    <location>
        <position position="93"/>
    </location>
    <ligand>
        <name>Zn(2+)</name>
        <dbReference type="ChEBI" id="CHEBI:29105"/>
        <label>2</label>
        <note>catalytic</note>
    </ligand>
</feature>
<dbReference type="FunFam" id="2.110.10.10:FF:000002">
    <property type="entry name" value="Matrix metallopeptidase 3"/>
    <property type="match status" value="1"/>
</dbReference>
<dbReference type="CDD" id="cd00094">
    <property type="entry name" value="HX"/>
    <property type="match status" value="1"/>
</dbReference>
<keyword evidence="10 16" id="KW-0862">Zinc</keyword>
<reference evidence="24" key="1">
    <citation type="submission" date="2025-08" db="UniProtKB">
        <authorList>
            <consortium name="RefSeq"/>
        </authorList>
    </citation>
    <scope>IDENTIFICATION</scope>
</reference>
<keyword evidence="5" id="KW-0645">Protease</keyword>
<keyword evidence="11 17" id="KW-0106">Calcium</keyword>
<feature type="binding site" evidence="17">
    <location>
        <position position="197"/>
    </location>
    <ligand>
        <name>Zn(2+)</name>
        <dbReference type="ChEBI" id="CHEBI:29105"/>
        <label>1</label>
    </ligand>
</feature>
<dbReference type="Gene3D" id="3.40.390.10">
    <property type="entry name" value="Collagenase (Catalytic Domain)"/>
    <property type="match status" value="1"/>
</dbReference>
<feature type="active site" evidence="15">
    <location>
        <position position="220"/>
    </location>
</feature>
<proteinExistence type="inferred from homology"/>
<feature type="binding site" evidence="16">
    <location>
        <position position="223"/>
    </location>
    <ligand>
        <name>Zn(2+)</name>
        <dbReference type="ChEBI" id="CHEBI:29105"/>
        <label>2</label>
        <note>catalytic</note>
    </ligand>
</feature>
<evidence type="ECO:0000256" key="17">
    <source>
        <dbReference type="PIRSR" id="PIRSR621190-2"/>
    </source>
</evidence>
<evidence type="ECO:0000256" key="11">
    <source>
        <dbReference type="ARBA" id="ARBA00022837"/>
    </source>
</evidence>
<keyword evidence="13" id="KW-0865">Zymogen</keyword>
<feature type="binding site" evidence="17">
    <location>
        <position position="184"/>
    </location>
    <ligand>
        <name>Zn(2+)</name>
        <dbReference type="ChEBI" id="CHEBI:29105"/>
        <label>1</label>
    </ligand>
</feature>
<dbReference type="InterPro" id="IPR024079">
    <property type="entry name" value="MetalloPept_cat_dom_sf"/>
</dbReference>
<dbReference type="Pfam" id="PF01471">
    <property type="entry name" value="PG_binding_1"/>
    <property type="match status" value="1"/>
</dbReference>
<feature type="signal peptide" evidence="21">
    <location>
        <begin position="1"/>
        <end position="16"/>
    </location>
</feature>
<evidence type="ECO:0000313" key="23">
    <source>
        <dbReference type="Proteomes" id="UP000245340"/>
    </source>
</evidence>
<keyword evidence="6 16" id="KW-0479">Metal-binding</keyword>
<comment type="cofactor">
    <cofactor evidence="17">
        <name>Zn(2+)</name>
        <dbReference type="ChEBI" id="CHEBI:29105"/>
    </cofactor>
    <text evidence="17">Binds 2 Zn(2+) ions per subunit.</text>
</comment>
<dbReference type="FunFam" id="3.40.390.10:FF:000007">
    <property type="entry name" value="Collagenase 3"/>
    <property type="match status" value="1"/>
</dbReference>
<feature type="binding site" evidence="17">
    <location>
        <position position="433"/>
    </location>
    <ligand>
        <name>Ca(2+)</name>
        <dbReference type="ChEBI" id="CHEBI:29108"/>
        <label>5</label>
    </ligand>
</feature>
<dbReference type="Proteomes" id="UP000245340">
    <property type="component" value="Unplaced"/>
</dbReference>
<dbReference type="SMART" id="SM00235">
    <property type="entry name" value="ZnMc"/>
    <property type="match status" value="1"/>
</dbReference>
<feature type="binding site" evidence="17">
    <location>
        <position position="125"/>
    </location>
    <ligand>
        <name>Ca(2+)</name>
        <dbReference type="ChEBI" id="CHEBI:29108"/>
        <label>1</label>
    </ligand>
</feature>
<feature type="binding site" evidence="17">
    <location>
        <position position="177"/>
    </location>
    <ligand>
        <name>Ca(2+)</name>
        <dbReference type="ChEBI" id="CHEBI:29108"/>
        <label>3</label>
    </ligand>
</feature>
<keyword evidence="7 21" id="KW-0732">Signal</keyword>
<feature type="binding site" evidence="17">
    <location>
        <position position="202"/>
    </location>
    <ligand>
        <name>Ca(2+)</name>
        <dbReference type="ChEBI" id="CHEBI:29108"/>
        <label>3</label>
    </ligand>
</feature>
<organism evidence="23 24">
    <name type="scientific">Odobenus rosmarus divergens</name>
    <name type="common">Pacific walrus</name>
    <dbReference type="NCBI Taxonomy" id="9708"/>
    <lineage>
        <taxon>Eukaryota</taxon>
        <taxon>Metazoa</taxon>
        <taxon>Chordata</taxon>
        <taxon>Craniata</taxon>
        <taxon>Vertebrata</taxon>
        <taxon>Euteleostomi</taxon>
        <taxon>Mammalia</taxon>
        <taxon>Eutheria</taxon>
        <taxon>Laurasiatheria</taxon>
        <taxon>Carnivora</taxon>
        <taxon>Caniformia</taxon>
        <taxon>Pinnipedia</taxon>
        <taxon>Odobenidae</taxon>
        <taxon>Odobenus</taxon>
    </lineage>
</organism>
<keyword evidence="9" id="KW-0378">Hydrolase</keyword>
<evidence type="ECO:0000256" key="8">
    <source>
        <dbReference type="ARBA" id="ARBA00022737"/>
    </source>
</evidence>
<dbReference type="InterPro" id="IPR036365">
    <property type="entry name" value="PGBD-like_sf"/>
</dbReference>
<dbReference type="GO" id="GO:0030198">
    <property type="term" value="P:extracellular matrix organization"/>
    <property type="evidence" value="ECO:0007669"/>
    <property type="project" value="TreeGrafter"/>
</dbReference>
<feature type="binding site" evidence="17">
    <location>
        <position position="169"/>
    </location>
    <ligand>
        <name>Zn(2+)</name>
        <dbReference type="ChEBI" id="CHEBI:29105"/>
        <label>1</label>
    </ligand>
</feature>
<dbReference type="SUPFAM" id="SSF55486">
    <property type="entry name" value="Metalloproteases ('zincins'), catalytic domain"/>
    <property type="match status" value="1"/>
</dbReference>
<dbReference type="AlphaFoldDB" id="A0A9B0M4W6"/>
<feature type="binding site" evidence="17">
    <location>
        <position position="202"/>
    </location>
    <ligand>
        <name>Ca(2+)</name>
        <dbReference type="ChEBI" id="CHEBI:29108"/>
        <label>1</label>
    </ligand>
</feature>
<feature type="binding site" evidence="17">
    <location>
        <position position="159"/>
    </location>
    <ligand>
        <name>Ca(2+)</name>
        <dbReference type="ChEBI" id="CHEBI:29108"/>
        <label>2</label>
    </ligand>
</feature>
<dbReference type="SUPFAM" id="SSF47090">
    <property type="entry name" value="PGBD-like"/>
    <property type="match status" value="1"/>
</dbReference>
<evidence type="ECO:0000256" key="19">
    <source>
        <dbReference type="PIRSR" id="PIRSR621190-5"/>
    </source>
</evidence>
<dbReference type="PROSITE" id="PS00546">
    <property type="entry name" value="CYSTEINE_SWITCH"/>
    <property type="match status" value="1"/>
</dbReference>
<evidence type="ECO:0000256" key="21">
    <source>
        <dbReference type="SAM" id="SignalP"/>
    </source>
</evidence>
<evidence type="ECO:0000256" key="10">
    <source>
        <dbReference type="ARBA" id="ARBA00022833"/>
    </source>
</evidence>
<dbReference type="SMART" id="SM00120">
    <property type="entry name" value="HX"/>
    <property type="match status" value="4"/>
</dbReference>
<feature type="repeat" description="Hemopexin" evidence="20">
    <location>
        <begin position="280"/>
        <end position="329"/>
    </location>
</feature>
<feature type="chain" id="PRO_5039106097" evidence="21">
    <location>
        <begin position="17"/>
        <end position="546"/>
    </location>
</feature>
<feature type="binding site" evidence="16">
    <location>
        <position position="229"/>
    </location>
    <ligand>
        <name>Zn(2+)</name>
        <dbReference type="ChEBI" id="CHEBI:29105"/>
        <label>2</label>
        <note>catalytic</note>
    </ligand>
</feature>
<keyword evidence="3" id="KW-0964">Secreted</keyword>
<evidence type="ECO:0000256" key="3">
    <source>
        <dbReference type="ARBA" id="ARBA00022525"/>
    </source>
</evidence>
<evidence type="ECO:0000256" key="2">
    <source>
        <dbReference type="ARBA" id="ARBA00010370"/>
    </source>
</evidence>
<dbReference type="InterPro" id="IPR036375">
    <property type="entry name" value="Hemopexin-like_dom_sf"/>
</dbReference>
<dbReference type="GO" id="GO:0031012">
    <property type="term" value="C:extracellular matrix"/>
    <property type="evidence" value="ECO:0007669"/>
    <property type="project" value="InterPro"/>
</dbReference>
<feature type="binding site" evidence="17">
    <location>
        <position position="384"/>
    </location>
    <ligand>
        <name>Ca(2+)</name>
        <dbReference type="ChEBI" id="CHEBI:29108"/>
        <label>5</label>
    </ligand>
</feature>
<protein>
    <submittedName>
        <fullName evidence="24">Macrophage metalloelastase</fullName>
    </submittedName>
</protein>
<dbReference type="InterPro" id="IPR018486">
    <property type="entry name" value="Hemopexin_CS"/>
</dbReference>
<feature type="binding site" evidence="17">
    <location>
        <position position="199"/>
    </location>
    <ligand>
        <name>Ca(2+)</name>
        <dbReference type="ChEBI" id="CHEBI:29108"/>
        <label>3</label>
    </ligand>
</feature>
<evidence type="ECO:0000259" key="22">
    <source>
        <dbReference type="SMART" id="SM00235"/>
    </source>
</evidence>
<evidence type="ECO:0000256" key="18">
    <source>
        <dbReference type="PIRSR" id="PIRSR621190-4"/>
    </source>
</evidence>
<feature type="short sequence motif" description="Cysteine switch" evidence="19">
    <location>
        <begin position="91"/>
        <end position="98"/>
    </location>
</feature>
<evidence type="ECO:0000256" key="9">
    <source>
        <dbReference type="ARBA" id="ARBA00022801"/>
    </source>
</evidence>
<dbReference type="InterPro" id="IPR018487">
    <property type="entry name" value="Hemopexin-like_repeat"/>
</dbReference>
<feature type="binding site" evidence="17">
    <location>
        <position position="237"/>
    </location>
    <ligand>
        <name>Zn(2+)</name>
        <dbReference type="ChEBI" id="CHEBI:29105"/>
        <label>2</label>
        <note>catalytic</note>
    </ligand>
</feature>
<evidence type="ECO:0000256" key="16">
    <source>
        <dbReference type="PIRSR" id="PIRSR001191-2"/>
    </source>
</evidence>
<feature type="binding site" evidence="17">
    <location>
        <position position="195"/>
    </location>
    <ligand>
        <name>Ca(2+)</name>
        <dbReference type="ChEBI" id="CHEBI:29108"/>
        <label>2</label>
    </ligand>
</feature>
<dbReference type="Gene3D" id="2.110.10.10">
    <property type="entry name" value="Hemopexin-like domain"/>
    <property type="match status" value="1"/>
</dbReference>
<evidence type="ECO:0000256" key="4">
    <source>
        <dbReference type="ARBA" id="ARBA00022530"/>
    </source>
</evidence>
<name>A0A9B0M4W6_ODORO</name>
<evidence type="ECO:0000256" key="13">
    <source>
        <dbReference type="ARBA" id="ARBA00023145"/>
    </source>
</evidence>
<dbReference type="PANTHER" id="PTHR10201:SF267">
    <property type="entry name" value="MACROPHAGE METALLOELASTASE"/>
    <property type="match status" value="1"/>
</dbReference>
<evidence type="ECO:0000256" key="6">
    <source>
        <dbReference type="ARBA" id="ARBA00022723"/>
    </source>
</evidence>
<dbReference type="SUPFAM" id="SSF50923">
    <property type="entry name" value="Hemopexin-like domain"/>
    <property type="match status" value="1"/>
</dbReference>
<dbReference type="InterPro" id="IPR006026">
    <property type="entry name" value="Peptidase_Metallo"/>
</dbReference>
<dbReference type="InterPro" id="IPR002477">
    <property type="entry name" value="Peptidoglycan-bd-like"/>
</dbReference>
<feature type="binding site" evidence="17">
    <location>
        <position position="171"/>
    </location>
    <ligand>
        <name>Zn(2+)</name>
        <dbReference type="ChEBI" id="CHEBI:29105"/>
        <label>1</label>
    </ligand>
</feature>
<comment type="similarity">
    <text evidence="2">Belongs to the peptidase M10A family.</text>
</comment>
<feature type="binding site" evidence="17">
    <location>
        <position position="193"/>
    </location>
    <ligand>
        <name>Ca(2+)</name>
        <dbReference type="ChEBI" id="CHEBI:29108"/>
        <label>2</label>
    </ligand>
</feature>
<evidence type="ECO:0000256" key="15">
    <source>
        <dbReference type="PIRSR" id="PIRSR001191-1"/>
    </source>
</evidence>
<evidence type="ECO:0000256" key="1">
    <source>
        <dbReference type="ARBA" id="ARBA00004498"/>
    </source>
</evidence>
<dbReference type="Pfam" id="PF00045">
    <property type="entry name" value="Hemopexin"/>
    <property type="match status" value="3"/>
</dbReference>
<dbReference type="GO" id="GO:0008270">
    <property type="term" value="F:zinc ion binding"/>
    <property type="evidence" value="ECO:0007669"/>
    <property type="project" value="InterPro"/>
</dbReference>
<dbReference type="GO" id="GO:0030574">
    <property type="term" value="P:collagen catabolic process"/>
    <property type="evidence" value="ECO:0007669"/>
    <property type="project" value="TreeGrafter"/>
</dbReference>
<dbReference type="InterPro" id="IPR021190">
    <property type="entry name" value="Pept_M10A"/>
</dbReference>
<dbReference type="PROSITE" id="PS51642">
    <property type="entry name" value="HEMOPEXIN_2"/>
    <property type="match status" value="3"/>
</dbReference>
<feature type="binding site" evidence="17">
    <location>
        <position position="336"/>
    </location>
    <ligand>
        <name>Ca(2+)</name>
        <dbReference type="ChEBI" id="CHEBI:29108"/>
        <label>5</label>
    </ligand>
</feature>
<dbReference type="PANTHER" id="PTHR10201">
    <property type="entry name" value="MATRIX METALLOPROTEINASE"/>
    <property type="match status" value="1"/>
</dbReference>
<dbReference type="GO" id="GO:0006508">
    <property type="term" value="P:proteolysis"/>
    <property type="evidence" value="ECO:0007669"/>
    <property type="project" value="UniProtKB-KW"/>
</dbReference>
<evidence type="ECO:0000256" key="7">
    <source>
        <dbReference type="ARBA" id="ARBA00022729"/>
    </source>
</evidence>
<dbReference type="InterPro" id="IPR021158">
    <property type="entry name" value="Pept_M10A_Zn_BS"/>
</dbReference>
<evidence type="ECO:0000256" key="5">
    <source>
        <dbReference type="ARBA" id="ARBA00022670"/>
    </source>
</evidence>